<dbReference type="AlphaFoldDB" id="A0A917EM65"/>
<evidence type="ECO:0000256" key="1">
    <source>
        <dbReference type="SAM" id="SignalP"/>
    </source>
</evidence>
<organism evidence="2 3">
    <name type="scientific">Priestia taiwanensis</name>
    <dbReference type="NCBI Taxonomy" id="1347902"/>
    <lineage>
        <taxon>Bacteria</taxon>
        <taxon>Bacillati</taxon>
        <taxon>Bacillota</taxon>
        <taxon>Bacilli</taxon>
        <taxon>Bacillales</taxon>
        <taxon>Bacillaceae</taxon>
        <taxon>Priestia</taxon>
    </lineage>
</organism>
<evidence type="ECO:0000313" key="3">
    <source>
        <dbReference type="Proteomes" id="UP000605259"/>
    </source>
</evidence>
<dbReference type="RefSeq" id="WP_188386588.1">
    <property type="nucleotide sequence ID" value="NZ_BMFK01000001.1"/>
</dbReference>
<dbReference type="EMBL" id="BMFK01000001">
    <property type="protein sequence ID" value="GGE55224.1"/>
    <property type="molecule type" value="Genomic_DNA"/>
</dbReference>
<sequence>MRKLRPLFSLIFLCLLLSACTQKSEPLTKVTIQLTEATGKYGAEKVVSDDSTLSKIEHALHNVKWEKGVQPSMARKEDVFMKVTYEKREAAYMIWFNPNGSATLLGDTNDESYGTLEDAVSFKEIILLN</sequence>
<name>A0A917EM65_9BACI</name>
<gene>
    <name evidence="2" type="ORF">GCM10007140_01920</name>
</gene>
<dbReference type="Proteomes" id="UP000605259">
    <property type="component" value="Unassembled WGS sequence"/>
</dbReference>
<protein>
    <recommendedName>
        <fullName evidence="4">Lipoprotein</fullName>
    </recommendedName>
</protein>
<dbReference type="PROSITE" id="PS51257">
    <property type="entry name" value="PROKAR_LIPOPROTEIN"/>
    <property type="match status" value="1"/>
</dbReference>
<accession>A0A917EM65</accession>
<reference evidence="2" key="2">
    <citation type="submission" date="2020-09" db="EMBL/GenBank/DDBJ databases">
        <authorList>
            <person name="Sun Q."/>
            <person name="Zhou Y."/>
        </authorList>
    </citation>
    <scope>NUCLEOTIDE SEQUENCE</scope>
    <source>
        <strain evidence="2">CGMCC 1.12698</strain>
    </source>
</reference>
<keyword evidence="3" id="KW-1185">Reference proteome</keyword>
<evidence type="ECO:0008006" key="4">
    <source>
        <dbReference type="Google" id="ProtNLM"/>
    </source>
</evidence>
<comment type="caution">
    <text evidence="2">The sequence shown here is derived from an EMBL/GenBank/DDBJ whole genome shotgun (WGS) entry which is preliminary data.</text>
</comment>
<proteinExistence type="predicted"/>
<keyword evidence="1" id="KW-0732">Signal</keyword>
<reference evidence="2" key="1">
    <citation type="journal article" date="2014" name="Int. J. Syst. Evol. Microbiol.">
        <title>Complete genome sequence of Corynebacterium casei LMG S-19264T (=DSM 44701T), isolated from a smear-ripened cheese.</title>
        <authorList>
            <consortium name="US DOE Joint Genome Institute (JGI-PGF)"/>
            <person name="Walter F."/>
            <person name="Albersmeier A."/>
            <person name="Kalinowski J."/>
            <person name="Ruckert C."/>
        </authorList>
    </citation>
    <scope>NUCLEOTIDE SEQUENCE</scope>
    <source>
        <strain evidence="2">CGMCC 1.12698</strain>
    </source>
</reference>
<evidence type="ECO:0000313" key="2">
    <source>
        <dbReference type="EMBL" id="GGE55224.1"/>
    </source>
</evidence>
<feature type="chain" id="PRO_5036711077" description="Lipoprotein" evidence="1">
    <location>
        <begin position="25"/>
        <end position="129"/>
    </location>
</feature>
<feature type="signal peptide" evidence="1">
    <location>
        <begin position="1"/>
        <end position="24"/>
    </location>
</feature>